<dbReference type="InParanoid" id="D2VLC3"/>
<dbReference type="Proteomes" id="UP000006671">
    <property type="component" value="Unassembled WGS sequence"/>
</dbReference>
<gene>
    <name evidence="2" type="ORF">NAEGRDRAFT_50502</name>
</gene>
<feature type="region of interest" description="Disordered" evidence="1">
    <location>
        <begin position="1"/>
        <end position="20"/>
    </location>
</feature>
<sequence>MIVLPSQAEGREMKMSFRPSAKNDSSAFVAALHKEPSADKVKKESKKNIDSIRHVIREEDKKIDISLTSVDGPLFNHAVKRHFIKPPVTQSLDRSAGKKRVEITKEERYERAGVSTLKEEAQFHKKIFKEQPERRDKPQGKAVVRATPDPQVAGKISCPSEKESRRKLFADKNTVAKKEYDFKDSRKRISSPKYKSITAPFPVRGGGMMPEDAKIGIKVHSSTKPKDHGDVISYTFGK</sequence>
<dbReference type="OMA" id="KEEAQFH"/>
<reference evidence="2 3" key="1">
    <citation type="journal article" date="2010" name="Cell">
        <title>The genome of Naegleria gruberi illuminates early eukaryotic versatility.</title>
        <authorList>
            <person name="Fritz-Laylin L.K."/>
            <person name="Prochnik S.E."/>
            <person name="Ginger M.L."/>
            <person name="Dacks J.B."/>
            <person name="Carpenter M.L."/>
            <person name="Field M.C."/>
            <person name="Kuo A."/>
            <person name="Paredez A."/>
            <person name="Chapman J."/>
            <person name="Pham J."/>
            <person name="Shu S."/>
            <person name="Neupane R."/>
            <person name="Cipriano M."/>
            <person name="Mancuso J."/>
            <person name="Tu H."/>
            <person name="Salamov A."/>
            <person name="Lindquist E."/>
            <person name="Shapiro H."/>
            <person name="Lucas S."/>
            <person name="Grigoriev I.V."/>
            <person name="Cande W.Z."/>
            <person name="Fulton C."/>
            <person name="Rokhsar D.S."/>
            <person name="Dawson S.C."/>
        </authorList>
    </citation>
    <scope>NUCLEOTIDE SEQUENCE [LARGE SCALE GENOMIC DNA]</scope>
    <source>
        <strain evidence="2 3">NEG-M</strain>
    </source>
</reference>
<feature type="region of interest" description="Disordered" evidence="1">
    <location>
        <begin position="131"/>
        <end position="157"/>
    </location>
</feature>
<evidence type="ECO:0000313" key="3">
    <source>
        <dbReference type="Proteomes" id="UP000006671"/>
    </source>
</evidence>
<dbReference type="AlphaFoldDB" id="D2VLC3"/>
<organism evidence="3">
    <name type="scientific">Naegleria gruberi</name>
    <name type="common">Amoeba</name>
    <dbReference type="NCBI Taxonomy" id="5762"/>
    <lineage>
        <taxon>Eukaryota</taxon>
        <taxon>Discoba</taxon>
        <taxon>Heterolobosea</taxon>
        <taxon>Tetramitia</taxon>
        <taxon>Eutetramitia</taxon>
        <taxon>Vahlkampfiidae</taxon>
        <taxon>Naegleria</taxon>
    </lineage>
</organism>
<keyword evidence="3" id="KW-1185">Reference proteome</keyword>
<evidence type="ECO:0000313" key="2">
    <source>
        <dbReference type="EMBL" id="EFC42286.1"/>
    </source>
</evidence>
<dbReference type="KEGG" id="ngr:NAEGRDRAFT_50502"/>
<accession>D2VLC3</accession>
<evidence type="ECO:0000256" key="1">
    <source>
        <dbReference type="SAM" id="MobiDB-lite"/>
    </source>
</evidence>
<dbReference type="VEuPathDB" id="AmoebaDB:NAEGRDRAFT_50502"/>
<dbReference type="OrthoDB" id="10315011at2759"/>
<dbReference type="RefSeq" id="XP_002675030.1">
    <property type="nucleotide sequence ID" value="XM_002674984.1"/>
</dbReference>
<proteinExistence type="predicted"/>
<name>D2VLC3_NAEGR</name>
<dbReference type="EMBL" id="GG738880">
    <property type="protein sequence ID" value="EFC42286.1"/>
    <property type="molecule type" value="Genomic_DNA"/>
</dbReference>
<dbReference type="GeneID" id="8851850"/>
<protein>
    <submittedName>
        <fullName evidence="2">Predicted protein</fullName>
    </submittedName>
</protein>